<comment type="subunit">
    <text evidence="3 10">Homodimer.</text>
</comment>
<dbReference type="PRINTS" id="PR00773">
    <property type="entry name" value="GRPEPROTEIN"/>
</dbReference>
<evidence type="ECO:0000256" key="3">
    <source>
        <dbReference type="ARBA" id="ARBA00011738"/>
    </source>
</evidence>
<evidence type="ECO:0000256" key="6">
    <source>
        <dbReference type="ARBA" id="ARBA00023186"/>
    </source>
</evidence>
<protein>
    <recommendedName>
        <fullName evidence="8 10">Protein GrpE</fullName>
    </recommendedName>
    <alternativeName>
        <fullName evidence="9 10">HSP-70 cofactor</fullName>
    </alternativeName>
</protein>
<comment type="similarity">
    <text evidence="2 10 12">Belongs to the GrpE family.</text>
</comment>
<dbReference type="EMBL" id="CP007029">
    <property type="protein sequence ID" value="AHE99044.1"/>
    <property type="molecule type" value="Genomic_DNA"/>
</dbReference>
<evidence type="ECO:0000256" key="1">
    <source>
        <dbReference type="ARBA" id="ARBA00004496"/>
    </source>
</evidence>
<dbReference type="GO" id="GO:0000774">
    <property type="term" value="F:adenyl-nucleotide exchange factor activity"/>
    <property type="evidence" value="ECO:0007669"/>
    <property type="project" value="InterPro"/>
</dbReference>
<feature type="compositionally biased region" description="Basic and acidic residues" evidence="13">
    <location>
        <begin position="1"/>
        <end position="17"/>
    </location>
</feature>
<keyword evidence="15" id="KW-1185">Reference proteome</keyword>
<organism evidence="14 15">
    <name type="scientific">Thioalkalivibrio paradoxus ARh 1</name>
    <dbReference type="NCBI Taxonomy" id="713585"/>
    <lineage>
        <taxon>Bacteria</taxon>
        <taxon>Pseudomonadati</taxon>
        <taxon>Pseudomonadota</taxon>
        <taxon>Gammaproteobacteria</taxon>
        <taxon>Chromatiales</taxon>
        <taxon>Ectothiorhodospiraceae</taxon>
        <taxon>Thioalkalivibrio</taxon>
    </lineage>
</organism>
<comment type="subcellular location">
    <subcellularLocation>
        <location evidence="1 10">Cytoplasm</location>
    </subcellularLocation>
</comment>
<evidence type="ECO:0000256" key="2">
    <source>
        <dbReference type="ARBA" id="ARBA00009054"/>
    </source>
</evidence>
<evidence type="ECO:0000256" key="11">
    <source>
        <dbReference type="RuleBase" id="RU000639"/>
    </source>
</evidence>
<dbReference type="InterPro" id="IPR009012">
    <property type="entry name" value="GrpE_head"/>
</dbReference>
<dbReference type="GO" id="GO:0051087">
    <property type="term" value="F:protein-folding chaperone binding"/>
    <property type="evidence" value="ECO:0007669"/>
    <property type="project" value="InterPro"/>
</dbReference>
<dbReference type="PANTHER" id="PTHR21237">
    <property type="entry name" value="GRPE PROTEIN"/>
    <property type="match status" value="1"/>
</dbReference>
<dbReference type="NCBIfam" id="NF010737">
    <property type="entry name" value="PRK14139.1"/>
    <property type="match status" value="1"/>
</dbReference>
<evidence type="ECO:0000256" key="5">
    <source>
        <dbReference type="ARBA" id="ARBA00023016"/>
    </source>
</evidence>
<dbReference type="OrthoDB" id="9789811at2"/>
<dbReference type="SUPFAM" id="SSF51064">
    <property type="entry name" value="Head domain of nucleotide exchange factor GrpE"/>
    <property type="match status" value="1"/>
</dbReference>
<dbReference type="GO" id="GO:0006457">
    <property type="term" value="P:protein folding"/>
    <property type="evidence" value="ECO:0007669"/>
    <property type="project" value="InterPro"/>
</dbReference>
<dbReference type="Gene3D" id="3.90.20.20">
    <property type="match status" value="1"/>
</dbReference>
<reference evidence="14 15" key="1">
    <citation type="submission" date="2013-12" db="EMBL/GenBank/DDBJ databases">
        <authorList>
            <consortium name="DOE Joint Genome Institute"/>
            <person name="Muyzer G."/>
            <person name="Huntemann M."/>
            <person name="Han J."/>
            <person name="Chen A."/>
            <person name="Kyrpides N."/>
            <person name="Mavromatis K."/>
            <person name="Markowitz V."/>
            <person name="Palaniappan K."/>
            <person name="Ivanova N."/>
            <person name="Schaumberg A."/>
            <person name="Pati A."/>
            <person name="Liolios K."/>
            <person name="Nordberg H.P."/>
            <person name="Cantor M.N."/>
            <person name="Hua S.X."/>
            <person name="Woyke T."/>
        </authorList>
    </citation>
    <scope>NUCLEOTIDE SEQUENCE [LARGE SCALE GENOMIC DNA]</scope>
    <source>
        <strain evidence="14 15">ARh 1</strain>
    </source>
</reference>
<dbReference type="NCBIfam" id="NF010748">
    <property type="entry name" value="PRK14150.1"/>
    <property type="match status" value="1"/>
</dbReference>
<dbReference type="AlphaFoldDB" id="W0DKB6"/>
<name>W0DKB6_9GAMM</name>
<keyword evidence="6 10" id="KW-0143">Chaperone</keyword>
<dbReference type="PROSITE" id="PS01071">
    <property type="entry name" value="GRPE"/>
    <property type="match status" value="1"/>
</dbReference>
<gene>
    <name evidence="10" type="primary">grpE</name>
    <name evidence="14" type="ORF">THITH_13130</name>
</gene>
<evidence type="ECO:0000313" key="14">
    <source>
        <dbReference type="EMBL" id="AHE99044.1"/>
    </source>
</evidence>
<dbReference type="Proteomes" id="UP000005289">
    <property type="component" value="Chromosome"/>
</dbReference>
<keyword evidence="4 10" id="KW-0963">Cytoplasm</keyword>
<evidence type="ECO:0000256" key="12">
    <source>
        <dbReference type="RuleBase" id="RU004478"/>
    </source>
</evidence>
<dbReference type="KEGG" id="tti:THITH_13130"/>
<dbReference type="InterPro" id="IPR013805">
    <property type="entry name" value="GrpE_CC"/>
</dbReference>
<dbReference type="PANTHER" id="PTHR21237:SF23">
    <property type="entry name" value="GRPE PROTEIN HOMOLOG, MITOCHONDRIAL"/>
    <property type="match status" value="1"/>
</dbReference>
<evidence type="ECO:0000313" key="15">
    <source>
        <dbReference type="Proteomes" id="UP000005289"/>
    </source>
</evidence>
<comment type="function">
    <text evidence="7 10 11">Participates actively in the response to hyperosmotic and heat shock by preventing the aggregation of stress-denatured proteins, in association with DnaK and GrpE. It is the nucleotide exchange factor for DnaK and may function as a thermosensor. Unfolded proteins bind initially to DnaJ; upon interaction with the DnaJ-bound protein, DnaK hydrolyzes its bound ATP, resulting in the formation of a stable complex. GrpE releases ADP from DnaK; ATP binding to DnaK triggers the release of the substrate protein, thus completing the reaction cycle. Several rounds of ATP-dependent interactions between DnaJ, DnaK and GrpE are required for fully efficient folding.</text>
</comment>
<dbReference type="HAMAP" id="MF_01151">
    <property type="entry name" value="GrpE"/>
    <property type="match status" value="1"/>
</dbReference>
<feature type="region of interest" description="Disordered" evidence="13">
    <location>
        <begin position="1"/>
        <end position="38"/>
    </location>
</feature>
<dbReference type="HOGENOM" id="CLU_057217_6_0_6"/>
<dbReference type="GO" id="GO:0005829">
    <property type="term" value="C:cytosol"/>
    <property type="evidence" value="ECO:0007669"/>
    <property type="project" value="TreeGrafter"/>
</dbReference>
<evidence type="ECO:0000256" key="4">
    <source>
        <dbReference type="ARBA" id="ARBA00022490"/>
    </source>
</evidence>
<evidence type="ECO:0000256" key="7">
    <source>
        <dbReference type="ARBA" id="ARBA00053401"/>
    </source>
</evidence>
<dbReference type="RefSeq" id="WP_006748516.1">
    <property type="nucleotide sequence ID" value="NZ_CP007029.1"/>
</dbReference>
<dbReference type="Pfam" id="PF01025">
    <property type="entry name" value="GrpE"/>
    <property type="match status" value="1"/>
</dbReference>
<evidence type="ECO:0000256" key="10">
    <source>
        <dbReference type="HAMAP-Rule" id="MF_01151"/>
    </source>
</evidence>
<dbReference type="FunFam" id="2.30.22.10:FF:000001">
    <property type="entry name" value="Protein GrpE"/>
    <property type="match status" value="1"/>
</dbReference>
<accession>W0DKB6</accession>
<evidence type="ECO:0000256" key="8">
    <source>
        <dbReference type="ARBA" id="ARBA00072274"/>
    </source>
</evidence>
<dbReference type="STRING" id="713585.THITH_13130"/>
<dbReference type="GO" id="GO:0051082">
    <property type="term" value="F:unfolded protein binding"/>
    <property type="evidence" value="ECO:0007669"/>
    <property type="project" value="TreeGrafter"/>
</dbReference>
<keyword evidence="5 10" id="KW-0346">Stress response</keyword>
<dbReference type="GO" id="GO:0042803">
    <property type="term" value="F:protein homodimerization activity"/>
    <property type="evidence" value="ECO:0007669"/>
    <property type="project" value="InterPro"/>
</dbReference>
<evidence type="ECO:0000256" key="9">
    <source>
        <dbReference type="ARBA" id="ARBA00076414"/>
    </source>
</evidence>
<dbReference type="SUPFAM" id="SSF58014">
    <property type="entry name" value="Coiled-coil domain of nucleotide exchange factor GrpE"/>
    <property type="match status" value="1"/>
</dbReference>
<dbReference type="CDD" id="cd00446">
    <property type="entry name" value="GrpE"/>
    <property type="match status" value="1"/>
</dbReference>
<dbReference type="NCBIfam" id="NF010738">
    <property type="entry name" value="PRK14140.1"/>
    <property type="match status" value="1"/>
</dbReference>
<dbReference type="InterPro" id="IPR000740">
    <property type="entry name" value="GrpE"/>
</dbReference>
<proteinExistence type="inferred from homology"/>
<evidence type="ECO:0000256" key="13">
    <source>
        <dbReference type="SAM" id="MobiDB-lite"/>
    </source>
</evidence>
<dbReference type="Gene3D" id="2.30.22.10">
    <property type="entry name" value="Head domain of nucleotide exchange factor GrpE"/>
    <property type="match status" value="1"/>
</dbReference>
<sequence length="194" mass="21716">MSNQRENVEHESVHQEAQDTSTSAAEAPAAEGGEDIQARLAELEELAEQRRDQLLRAQAEMENQRRRFERELEAAHKYAMERFASELLTVCDSLEMGLDAARKTEDAGSIIEGTELTLKALRKAFDKFGIESVDPTGERFDPERHQAMTTQESAEHRPNTVLMTMQKGYLLQGRVLRPAMVIVSRAPDESSGSA</sequence>